<dbReference type="Pfam" id="PF00528">
    <property type="entry name" value="BPD_transp_1"/>
    <property type="match status" value="1"/>
</dbReference>
<sequence>MKRLIRGLIGLAGLFAIWELASRAELVPSHYLRPPSVVLPSLVELLGEETFVRAVVASVLAMVVAVVVAVAIAVPAGLLLGSLPAIRKATMVIIEFVRPIPAVALLPLALFTFGAGPDTKIGLAVFAATWPILFNTMYALDEIDPVQVDTARVFGLRRRAVLTRVALPNVAPFVLTGVRLSSAIALIVVVSTELLAAGTKGIGTFVVEASSGGARMDQVLAATVLVGAIGYLINSGLEALHRGLFGWSTVREAA</sequence>
<dbReference type="AlphaFoldDB" id="A0A4Q7KVJ4"/>
<accession>A0A4Q7KVJ4</accession>
<feature type="transmembrane region" description="Helical" evidence="7">
    <location>
        <begin position="51"/>
        <end position="80"/>
    </location>
</feature>
<feature type="transmembrane region" description="Helical" evidence="7">
    <location>
        <begin position="219"/>
        <end position="237"/>
    </location>
</feature>
<dbReference type="PANTHER" id="PTHR30151:SF0">
    <property type="entry name" value="ABC TRANSPORTER PERMEASE PROTEIN MJ0413-RELATED"/>
    <property type="match status" value="1"/>
</dbReference>
<keyword evidence="4 7" id="KW-0812">Transmembrane</keyword>
<reference evidence="9 10" key="1">
    <citation type="submission" date="2019-02" db="EMBL/GenBank/DDBJ databases">
        <title>Genomic Encyclopedia of Type Strains, Phase IV (KMG-IV): sequencing the most valuable type-strain genomes for metagenomic binning, comparative biology and taxonomic classification.</title>
        <authorList>
            <person name="Goeker M."/>
        </authorList>
    </citation>
    <scope>NUCLEOTIDE SEQUENCE [LARGE SCALE GENOMIC DNA]</scope>
    <source>
        <strain evidence="9 10">DSM 101727</strain>
    </source>
</reference>
<name>A0A4Q7KVJ4_9PSEU</name>
<dbReference type="InterPro" id="IPR000515">
    <property type="entry name" value="MetI-like"/>
</dbReference>
<dbReference type="Proteomes" id="UP000294257">
    <property type="component" value="Unassembled WGS sequence"/>
</dbReference>
<evidence type="ECO:0000256" key="3">
    <source>
        <dbReference type="ARBA" id="ARBA00022475"/>
    </source>
</evidence>
<feature type="domain" description="ABC transmembrane type-1" evidence="8">
    <location>
        <begin position="55"/>
        <end position="237"/>
    </location>
</feature>
<evidence type="ECO:0000256" key="2">
    <source>
        <dbReference type="ARBA" id="ARBA00022448"/>
    </source>
</evidence>
<dbReference type="OrthoDB" id="5458199at2"/>
<keyword evidence="10" id="KW-1185">Reference proteome</keyword>
<keyword evidence="3" id="KW-1003">Cell membrane</keyword>
<comment type="caution">
    <text evidence="9">The sequence shown here is derived from an EMBL/GenBank/DDBJ whole genome shotgun (WGS) entry which is preliminary data.</text>
</comment>
<organism evidence="9 10">
    <name type="scientific">Herbihabitans rhizosphaerae</name>
    <dbReference type="NCBI Taxonomy" id="1872711"/>
    <lineage>
        <taxon>Bacteria</taxon>
        <taxon>Bacillati</taxon>
        <taxon>Actinomycetota</taxon>
        <taxon>Actinomycetes</taxon>
        <taxon>Pseudonocardiales</taxon>
        <taxon>Pseudonocardiaceae</taxon>
        <taxon>Herbihabitans</taxon>
    </lineage>
</organism>
<comment type="subcellular location">
    <subcellularLocation>
        <location evidence="1 7">Cell membrane</location>
        <topology evidence="1 7">Multi-pass membrane protein</topology>
    </subcellularLocation>
</comment>
<protein>
    <submittedName>
        <fullName evidence="9">NitT/TauT family transport system permease protein</fullName>
    </submittedName>
</protein>
<evidence type="ECO:0000256" key="1">
    <source>
        <dbReference type="ARBA" id="ARBA00004651"/>
    </source>
</evidence>
<evidence type="ECO:0000256" key="4">
    <source>
        <dbReference type="ARBA" id="ARBA00022692"/>
    </source>
</evidence>
<gene>
    <name evidence="9" type="ORF">EV193_103376</name>
</gene>
<evidence type="ECO:0000259" key="8">
    <source>
        <dbReference type="PROSITE" id="PS50928"/>
    </source>
</evidence>
<evidence type="ECO:0000256" key="6">
    <source>
        <dbReference type="ARBA" id="ARBA00023136"/>
    </source>
</evidence>
<dbReference type="Gene3D" id="1.10.3720.10">
    <property type="entry name" value="MetI-like"/>
    <property type="match status" value="1"/>
</dbReference>
<feature type="transmembrane region" description="Helical" evidence="7">
    <location>
        <begin position="92"/>
        <end position="115"/>
    </location>
</feature>
<keyword evidence="5 7" id="KW-1133">Transmembrane helix</keyword>
<evidence type="ECO:0000256" key="7">
    <source>
        <dbReference type="RuleBase" id="RU363032"/>
    </source>
</evidence>
<proteinExistence type="inferred from homology"/>
<keyword evidence="2 7" id="KW-0813">Transport</keyword>
<dbReference type="EMBL" id="SGWQ01000003">
    <property type="protein sequence ID" value="RZS41058.1"/>
    <property type="molecule type" value="Genomic_DNA"/>
</dbReference>
<feature type="transmembrane region" description="Helical" evidence="7">
    <location>
        <begin position="161"/>
        <end position="178"/>
    </location>
</feature>
<dbReference type="InterPro" id="IPR035906">
    <property type="entry name" value="MetI-like_sf"/>
</dbReference>
<evidence type="ECO:0000313" key="9">
    <source>
        <dbReference type="EMBL" id="RZS41058.1"/>
    </source>
</evidence>
<feature type="transmembrane region" description="Helical" evidence="7">
    <location>
        <begin position="184"/>
        <end position="207"/>
    </location>
</feature>
<keyword evidence="6 7" id="KW-0472">Membrane</keyword>
<evidence type="ECO:0000256" key="5">
    <source>
        <dbReference type="ARBA" id="ARBA00022989"/>
    </source>
</evidence>
<dbReference type="GO" id="GO:0055085">
    <property type="term" value="P:transmembrane transport"/>
    <property type="evidence" value="ECO:0007669"/>
    <property type="project" value="InterPro"/>
</dbReference>
<dbReference type="SUPFAM" id="SSF161098">
    <property type="entry name" value="MetI-like"/>
    <property type="match status" value="1"/>
</dbReference>
<evidence type="ECO:0000313" key="10">
    <source>
        <dbReference type="Proteomes" id="UP000294257"/>
    </source>
</evidence>
<dbReference type="GO" id="GO:0005886">
    <property type="term" value="C:plasma membrane"/>
    <property type="evidence" value="ECO:0007669"/>
    <property type="project" value="UniProtKB-SubCell"/>
</dbReference>
<dbReference type="PANTHER" id="PTHR30151">
    <property type="entry name" value="ALKANE SULFONATE ABC TRANSPORTER-RELATED, MEMBRANE SUBUNIT"/>
    <property type="match status" value="1"/>
</dbReference>
<dbReference type="PROSITE" id="PS50928">
    <property type="entry name" value="ABC_TM1"/>
    <property type="match status" value="1"/>
</dbReference>
<feature type="transmembrane region" description="Helical" evidence="7">
    <location>
        <begin position="121"/>
        <end position="140"/>
    </location>
</feature>
<dbReference type="RefSeq" id="WP_130344021.1">
    <property type="nucleotide sequence ID" value="NZ_SGWQ01000003.1"/>
</dbReference>
<comment type="similarity">
    <text evidence="7">Belongs to the binding-protein-dependent transport system permease family.</text>
</comment>